<sequence>MRNGAEEEEEMITMRRRQQQRQQRFARRPHDTLRLRERKNKRCDPLLCKCLVAMGMYHLVDRFDNFNRFIQMSSAQCQLYGPEFVVKYAKLHARIEALCSSAFSVLDDFGPRDLLDGEPEEEKKRRRRRREEEEEEAAAAAEKKEAAAAEKKKKRSSSFLYGPVALG</sequence>
<feature type="region of interest" description="Disordered" evidence="1">
    <location>
        <begin position="114"/>
        <end position="167"/>
    </location>
</feature>
<feature type="compositionally biased region" description="Basic and acidic residues" evidence="1">
    <location>
        <begin position="141"/>
        <end position="150"/>
    </location>
</feature>
<reference evidence="2 3" key="1">
    <citation type="submission" date="2019-07" db="EMBL/GenBank/DDBJ databases">
        <title>Chromosome genome assembly for large yellow croaker.</title>
        <authorList>
            <person name="Xiao S."/>
        </authorList>
    </citation>
    <scope>NUCLEOTIDE SEQUENCE [LARGE SCALE GENOMIC DNA]</scope>
    <source>
        <strain evidence="2">JMULYC20181020</strain>
        <tissue evidence="2">Muscle</tissue>
    </source>
</reference>
<dbReference type="EMBL" id="REGW02000101">
    <property type="protein sequence ID" value="KAE8277869.1"/>
    <property type="molecule type" value="Genomic_DNA"/>
</dbReference>
<dbReference type="AlphaFoldDB" id="A0A6G0HFB6"/>
<organism evidence="2 3">
    <name type="scientific">Larimichthys crocea</name>
    <name type="common">Large yellow croaker</name>
    <name type="synonym">Pseudosciaena crocea</name>
    <dbReference type="NCBI Taxonomy" id="215358"/>
    <lineage>
        <taxon>Eukaryota</taxon>
        <taxon>Metazoa</taxon>
        <taxon>Chordata</taxon>
        <taxon>Craniata</taxon>
        <taxon>Vertebrata</taxon>
        <taxon>Euteleostomi</taxon>
        <taxon>Actinopterygii</taxon>
        <taxon>Neopterygii</taxon>
        <taxon>Teleostei</taxon>
        <taxon>Neoteleostei</taxon>
        <taxon>Acanthomorphata</taxon>
        <taxon>Eupercaria</taxon>
        <taxon>Sciaenidae</taxon>
        <taxon>Larimichthys</taxon>
    </lineage>
</organism>
<evidence type="ECO:0000313" key="3">
    <source>
        <dbReference type="Proteomes" id="UP000424527"/>
    </source>
</evidence>
<keyword evidence="3" id="KW-1185">Reference proteome</keyword>
<proteinExistence type="predicted"/>
<accession>A0A6G0HFB6</accession>
<dbReference type="Proteomes" id="UP000424527">
    <property type="component" value="Unassembled WGS sequence"/>
</dbReference>
<comment type="caution">
    <text evidence="2">The sequence shown here is derived from an EMBL/GenBank/DDBJ whole genome shotgun (WGS) entry which is preliminary data.</text>
</comment>
<evidence type="ECO:0000313" key="2">
    <source>
        <dbReference type="EMBL" id="KAE8277869.1"/>
    </source>
</evidence>
<name>A0A6G0HFB6_LARCR</name>
<protein>
    <submittedName>
        <fullName evidence="2">Uncharacterized protein</fullName>
    </submittedName>
</protein>
<gene>
    <name evidence="2" type="ORF">D5F01_LYC24094</name>
</gene>
<evidence type="ECO:0000256" key="1">
    <source>
        <dbReference type="SAM" id="MobiDB-lite"/>
    </source>
</evidence>